<keyword evidence="1" id="KW-0472">Membrane</keyword>
<keyword evidence="1" id="KW-0812">Transmembrane</keyword>
<dbReference type="AlphaFoldDB" id="A0A1R3H169"/>
<comment type="caution">
    <text evidence="2">The sequence shown here is derived from an EMBL/GenBank/DDBJ whole genome shotgun (WGS) entry which is preliminary data.</text>
</comment>
<reference evidence="3" key="1">
    <citation type="submission" date="2013-09" db="EMBL/GenBank/DDBJ databases">
        <title>Corchorus olitorius genome sequencing.</title>
        <authorList>
            <person name="Alam M."/>
            <person name="Haque M.S."/>
            <person name="Islam M.S."/>
            <person name="Emdad E.M."/>
            <person name="Islam M.M."/>
            <person name="Ahmed B."/>
            <person name="Halim A."/>
            <person name="Hossen Q.M.M."/>
            <person name="Hossain M.Z."/>
            <person name="Ahmed R."/>
            <person name="Khan M.M."/>
            <person name="Islam R."/>
            <person name="Rashid M.M."/>
            <person name="Khan S.A."/>
            <person name="Rahman M.S."/>
            <person name="Alam M."/>
            <person name="Yahiya A.S."/>
            <person name="Khan M.S."/>
            <person name="Azam M.S."/>
            <person name="Haque T."/>
            <person name="Lashkar M.Z.H."/>
            <person name="Akhand A.I."/>
            <person name="Morshed G."/>
            <person name="Roy S."/>
            <person name="Uddin K.S."/>
            <person name="Rabeya T."/>
            <person name="Hossain A.S."/>
            <person name="Chowdhury A."/>
            <person name="Snigdha A.R."/>
            <person name="Mortoza M.S."/>
            <person name="Matin S.A."/>
            <person name="Hoque S.M.E."/>
            <person name="Islam M.K."/>
            <person name="Roy D.K."/>
            <person name="Haider R."/>
            <person name="Moosa M.M."/>
            <person name="Elias S.M."/>
            <person name="Hasan A.M."/>
            <person name="Jahan S."/>
            <person name="Shafiuddin M."/>
            <person name="Mahmood N."/>
            <person name="Shommy N.S."/>
        </authorList>
    </citation>
    <scope>NUCLEOTIDE SEQUENCE [LARGE SCALE GENOMIC DNA]</scope>
    <source>
        <strain evidence="3">cv. O-4</strain>
    </source>
</reference>
<sequence length="67" mass="7746">MEKIQVPLMSWQREHLFRYTLFLANLANLANPLGTAPFYIPQSLMILHFLILDFVKLGALLCMLAVR</sequence>
<proteinExistence type="predicted"/>
<feature type="transmembrane region" description="Helical" evidence="1">
    <location>
        <begin position="21"/>
        <end position="40"/>
    </location>
</feature>
<evidence type="ECO:0000313" key="3">
    <source>
        <dbReference type="Proteomes" id="UP000187203"/>
    </source>
</evidence>
<protein>
    <submittedName>
        <fullName evidence="2">Uncharacterized protein</fullName>
    </submittedName>
</protein>
<dbReference type="Proteomes" id="UP000187203">
    <property type="component" value="Unassembled WGS sequence"/>
</dbReference>
<gene>
    <name evidence="2" type="ORF">COLO4_32119</name>
</gene>
<evidence type="ECO:0000313" key="2">
    <source>
        <dbReference type="EMBL" id="OMO64094.1"/>
    </source>
</evidence>
<name>A0A1R3H169_9ROSI</name>
<evidence type="ECO:0000256" key="1">
    <source>
        <dbReference type="SAM" id="Phobius"/>
    </source>
</evidence>
<feature type="transmembrane region" description="Helical" evidence="1">
    <location>
        <begin position="46"/>
        <end position="66"/>
    </location>
</feature>
<keyword evidence="1" id="KW-1133">Transmembrane helix</keyword>
<organism evidence="2 3">
    <name type="scientific">Corchorus olitorius</name>
    <dbReference type="NCBI Taxonomy" id="93759"/>
    <lineage>
        <taxon>Eukaryota</taxon>
        <taxon>Viridiplantae</taxon>
        <taxon>Streptophyta</taxon>
        <taxon>Embryophyta</taxon>
        <taxon>Tracheophyta</taxon>
        <taxon>Spermatophyta</taxon>
        <taxon>Magnoliopsida</taxon>
        <taxon>eudicotyledons</taxon>
        <taxon>Gunneridae</taxon>
        <taxon>Pentapetalae</taxon>
        <taxon>rosids</taxon>
        <taxon>malvids</taxon>
        <taxon>Malvales</taxon>
        <taxon>Malvaceae</taxon>
        <taxon>Grewioideae</taxon>
        <taxon>Apeibeae</taxon>
        <taxon>Corchorus</taxon>
    </lineage>
</organism>
<accession>A0A1R3H169</accession>
<keyword evidence="3" id="KW-1185">Reference proteome</keyword>
<dbReference type="EMBL" id="AWUE01021016">
    <property type="protein sequence ID" value="OMO64094.1"/>
    <property type="molecule type" value="Genomic_DNA"/>
</dbReference>